<gene>
    <name evidence="1" type="ORF">VNO78_20669</name>
</gene>
<sequence length="190" mass="21854">MQSLIISNQYIYGQTSGAYEETWIHMPRDIILILSEFGKLSGVILDLKHSIFLKSTKSYLFDLAQPQRRSPPLVHSSPPPPRVFKINRDMLDPLVNPKLHVNFARSNRELIGMNNNHNVFSSWCLWSYNTVNANAKLSSIYHGLKLVAYEAARLYKHHREFDCLGSLLINNHISYKVLKNSCKKILKTNS</sequence>
<dbReference type="Proteomes" id="UP001386955">
    <property type="component" value="Unassembled WGS sequence"/>
</dbReference>
<evidence type="ECO:0000313" key="2">
    <source>
        <dbReference type="Proteomes" id="UP001386955"/>
    </source>
</evidence>
<evidence type="ECO:0000313" key="1">
    <source>
        <dbReference type="EMBL" id="KAK7392237.1"/>
    </source>
</evidence>
<dbReference type="EMBL" id="JAYMYS010000005">
    <property type="protein sequence ID" value="KAK7392237.1"/>
    <property type="molecule type" value="Genomic_DNA"/>
</dbReference>
<comment type="caution">
    <text evidence="1">The sequence shown here is derived from an EMBL/GenBank/DDBJ whole genome shotgun (WGS) entry which is preliminary data.</text>
</comment>
<protein>
    <submittedName>
        <fullName evidence="1">Uncharacterized protein</fullName>
    </submittedName>
</protein>
<dbReference type="AlphaFoldDB" id="A0AAN9SA87"/>
<proteinExistence type="predicted"/>
<organism evidence="1 2">
    <name type="scientific">Psophocarpus tetragonolobus</name>
    <name type="common">Winged bean</name>
    <name type="synonym">Dolichos tetragonolobus</name>
    <dbReference type="NCBI Taxonomy" id="3891"/>
    <lineage>
        <taxon>Eukaryota</taxon>
        <taxon>Viridiplantae</taxon>
        <taxon>Streptophyta</taxon>
        <taxon>Embryophyta</taxon>
        <taxon>Tracheophyta</taxon>
        <taxon>Spermatophyta</taxon>
        <taxon>Magnoliopsida</taxon>
        <taxon>eudicotyledons</taxon>
        <taxon>Gunneridae</taxon>
        <taxon>Pentapetalae</taxon>
        <taxon>rosids</taxon>
        <taxon>fabids</taxon>
        <taxon>Fabales</taxon>
        <taxon>Fabaceae</taxon>
        <taxon>Papilionoideae</taxon>
        <taxon>50 kb inversion clade</taxon>
        <taxon>NPAAA clade</taxon>
        <taxon>indigoferoid/millettioid clade</taxon>
        <taxon>Phaseoleae</taxon>
        <taxon>Psophocarpus</taxon>
    </lineage>
</organism>
<accession>A0AAN9SA87</accession>
<reference evidence="1 2" key="1">
    <citation type="submission" date="2024-01" db="EMBL/GenBank/DDBJ databases">
        <title>The genomes of 5 underutilized Papilionoideae crops provide insights into root nodulation and disease resistanc.</title>
        <authorList>
            <person name="Jiang F."/>
        </authorList>
    </citation>
    <scope>NUCLEOTIDE SEQUENCE [LARGE SCALE GENOMIC DNA]</scope>
    <source>
        <strain evidence="1">DUOXIRENSHENG_FW03</strain>
        <tissue evidence="1">Leaves</tissue>
    </source>
</reference>
<name>A0AAN9SA87_PSOTE</name>
<keyword evidence="2" id="KW-1185">Reference proteome</keyword>